<dbReference type="Gene3D" id="2.40.128.270">
    <property type="match status" value="1"/>
</dbReference>
<dbReference type="PANTHER" id="PTHR35535">
    <property type="entry name" value="HEAT SHOCK PROTEIN HSLJ"/>
    <property type="match status" value="1"/>
</dbReference>
<dbReference type="RefSeq" id="WP_219791054.1">
    <property type="nucleotide sequence ID" value="NZ_JAHYCA010000002.1"/>
</dbReference>
<protein>
    <submittedName>
        <fullName evidence="3">META domain-containing protein</fullName>
    </submittedName>
</protein>
<proteinExistence type="predicted"/>
<dbReference type="InterPro" id="IPR038670">
    <property type="entry name" value="HslJ-like_sf"/>
</dbReference>
<organism evidence="3 4">
    <name type="scientific">Billgrantia antri</name>
    <dbReference type="NCBI Taxonomy" id="2846777"/>
    <lineage>
        <taxon>Bacteria</taxon>
        <taxon>Pseudomonadati</taxon>
        <taxon>Pseudomonadota</taxon>
        <taxon>Gammaproteobacteria</taxon>
        <taxon>Oceanospirillales</taxon>
        <taxon>Halomonadaceae</taxon>
        <taxon>Billgrantia</taxon>
    </lineage>
</organism>
<comment type="caution">
    <text evidence="3">The sequence shown here is derived from an EMBL/GenBank/DDBJ whole genome shotgun (WGS) entry which is preliminary data.</text>
</comment>
<dbReference type="Proteomes" id="UP000769617">
    <property type="component" value="Unassembled WGS sequence"/>
</dbReference>
<evidence type="ECO:0000313" key="4">
    <source>
        <dbReference type="Proteomes" id="UP000769617"/>
    </source>
</evidence>
<accession>A0ABS6ZP51</accession>
<feature type="signal peptide" evidence="1">
    <location>
        <begin position="1"/>
        <end position="25"/>
    </location>
</feature>
<feature type="chain" id="PRO_5046386699" evidence="1">
    <location>
        <begin position="26"/>
        <end position="145"/>
    </location>
</feature>
<dbReference type="PANTHER" id="PTHR35535:SF1">
    <property type="entry name" value="HEAT SHOCK PROTEIN HSLJ"/>
    <property type="match status" value="1"/>
</dbReference>
<evidence type="ECO:0000259" key="2">
    <source>
        <dbReference type="Pfam" id="PF03724"/>
    </source>
</evidence>
<dbReference type="InterPro" id="IPR005184">
    <property type="entry name" value="DUF306_Meta_HslJ"/>
</dbReference>
<feature type="domain" description="DUF306" evidence="2">
    <location>
        <begin position="30"/>
        <end position="140"/>
    </location>
</feature>
<keyword evidence="4" id="KW-1185">Reference proteome</keyword>
<dbReference type="EMBL" id="JAHYCA010000002">
    <property type="protein sequence ID" value="MBW6390694.1"/>
    <property type="molecule type" value="Genomic_DNA"/>
</dbReference>
<keyword evidence="1" id="KW-0732">Signal</keyword>
<name>A0ABS6ZP51_9GAMM</name>
<sequence length="145" mass="15690">MKRRFAILLGTLAVVLMGCTGLERAMTHDEPLVNTYWKLTRVGGVTPVAVDNQREAHFVLHAEENRVAGSTGCNRLAGNYHLESESLSFGPLVTTRMACLQGGETEQAILAALEATATWQVEGQTLSLMDEAGSAVAQFEAVHLY</sequence>
<evidence type="ECO:0000256" key="1">
    <source>
        <dbReference type="SAM" id="SignalP"/>
    </source>
</evidence>
<dbReference type="PROSITE" id="PS51257">
    <property type="entry name" value="PROKAR_LIPOPROTEIN"/>
    <property type="match status" value="1"/>
</dbReference>
<gene>
    <name evidence="3" type="ORF">KPL81_05905</name>
</gene>
<dbReference type="InterPro" id="IPR053147">
    <property type="entry name" value="Hsp_HslJ-like"/>
</dbReference>
<evidence type="ECO:0000313" key="3">
    <source>
        <dbReference type="EMBL" id="MBW6390694.1"/>
    </source>
</evidence>
<dbReference type="Pfam" id="PF03724">
    <property type="entry name" value="META"/>
    <property type="match status" value="1"/>
</dbReference>
<reference evidence="3 4" key="1">
    <citation type="submission" date="2021-07" db="EMBL/GenBank/DDBJ databases">
        <authorList>
            <person name="So Y."/>
        </authorList>
    </citation>
    <scope>NUCLEOTIDE SEQUENCE [LARGE SCALE GENOMIC DNA]</scope>
    <source>
        <strain evidence="3 4">Y3S6</strain>
    </source>
</reference>